<comment type="caution">
    <text evidence="2">The sequence shown here is derived from an EMBL/GenBank/DDBJ whole genome shotgun (WGS) entry which is preliminary data.</text>
</comment>
<protein>
    <recommendedName>
        <fullName evidence="4">DUF1834 family protein</fullName>
    </recommendedName>
</protein>
<name>A0A4P9VGK5_9GAMM</name>
<organism evidence="2 3">
    <name type="scientific">Zooshikella ganghwensis</name>
    <dbReference type="NCBI Taxonomy" id="202772"/>
    <lineage>
        <taxon>Bacteria</taxon>
        <taxon>Pseudomonadati</taxon>
        <taxon>Pseudomonadota</taxon>
        <taxon>Gammaproteobacteria</taxon>
        <taxon>Oceanospirillales</taxon>
        <taxon>Zooshikellaceae</taxon>
        <taxon>Zooshikella</taxon>
    </lineage>
</organism>
<gene>
    <name evidence="2" type="ORF">B9G39_27755</name>
    <name evidence="1" type="ORF">B9G39_28285</name>
</gene>
<evidence type="ECO:0008006" key="4">
    <source>
        <dbReference type="Google" id="ProtNLM"/>
    </source>
</evidence>
<reference evidence="2 3" key="1">
    <citation type="submission" date="2017-04" db="EMBL/GenBank/DDBJ databases">
        <title>Draft genome sequence of Zooshikella ganghwensis VG4 isolated from Red Sea sediments.</title>
        <authorList>
            <person name="Rehman Z."/>
            <person name="Alam I."/>
            <person name="Kamau A."/>
            <person name="Bajic V."/>
            <person name="Leiknes T."/>
        </authorList>
    </citation>
    <scope>NUCLEOTIDE SEQUENCE [LARGE SCALE GENOMIC DNA]</scope>
    <source>
        <strain evidence="2 3">VG4</strain>
    </source>
</reference>
<keyword evidence="3" id="KW-1185">Reference proteome</keyword>
<dbReference type="Proteomes" id="UP000257039">
    <property type="component" value="Unassembled WGS sequence"/>
</dbReference>
<dbReference type="EMBL" id="NDXW01000008">
    <property type="protein sequence ID" value="RDH41517.1"/>
    <property type="molecule type" value="Genomic_DNA"/>
</dbReference>
<dbReference type="EMBL" id="NDXW01000007">
    <property type="protein sequence ID" value="RDH41546.1"/>
    <property type="molecule type" value="Genomic_DNA"/>
</dbReference>
<accession>A0A4P9VGK5</accession>
<evidence type="ECO:0000313" key="2">
    <source>
        <dbReference type="EMBL" id="RDH41546.1"/>
    </source>
</evidence>
<proteinExistence type="predicted"/>
<sequence>MSLTLNNLTEFHNAVVSGIKEKIPELGTVAAYNPIYQQSLNTPAVLIELTEMEPADTISGGRTAVTLSMAAHVFLAASDNLEDLQLAIRNLAVYVLQAVHRNHWGLTGAVGSPKLVEAVPGGFKPDCDGYESWIVTWEQVIYLGKEHQPLTWQPKAINLNFNYHIDRYEHY</sequence>
<dbReference type="AlphaFoldDB" id="A0A4P9VGK5"/>
<evidence type="ECO:0000313" key="3">
    <source>
        <dbReference type="Proteomes" id="UP000257039"/>
    </source>
</evidence>
<dbReference type="RefSeq" id="WP_094789746.1">
    <property type="nucleotide sequence ID" value="NZ_NDXW01000007.1"/>
</dbReference>
<evidence type="ECO:0000313" key="1">
    <source>
        <dbReference type="EMBL" id="RDH41517.1"/>
    </source>
</evidence>